<dbReference type="Pfam" id="PF20765">
    <property type="entry name" value="Phage_tail_terminator_8"/>
    <property type="match status" value="1"/>
</dbReference>
<reference evidence="1 2" key="1">
    <citation type="submission" date="2021-06" db="EMBL/GenBank/DDBJ databases">
        <authorList>
            <person name="Sun Q."/>
            <person name="Li D."/>
        </authorList>
    </citation>
    <scope>NUCLEOTIDE SEQUENCE [LARGE SCALE GENOMIC DNA]</scope>
    <source>
        <strain evidence="1 2">MSJ-40</strain>
    </source>
</reference>
<evidence type="ECO:0000313" key="1">
    <source>
        <dbReference type="EMBL" id="MBU5440294.1"/>
    </source>
</evidence>
<dbReference type="InterPro" id="IPR049254">
    <property type="entry name" value="Phage_tail_terminator"/>
</dbReference>
<sequence>MTIDKIVVAINQELEKNFPEATIYNESIKQGFKAPCFFVSILNTTTEKGLCKTYTDNIFFNVQYFNDIEDRNVDFMRVQNKLLRSIEYVKLEDGKVIRLNNRRIEKVDDRLHYFFDVDINIIEVAKGIKMEDLEKEGVVKDE</sequence>
<keyword evidence="2" id="KW-1185">Reference proteome</keyword>
<dbReference type="EMBL" id="JAHLPM010000031">
    <property type="protein sequence ID" value="MBU5440294.1"/>
    <property type="molecule type" value="Genomic_DNA"/>
</dbReference>
<comment type="caution">
    <text evidence="1">The sequence shown here is derived from an EMBL/GenBank/DDBJ whole genome shotgun (WGS) entry which is preliminary data.</text>
</comment>
<gene>
    <name evidence="1" type="ORF">KQI42_20065</name>
</gene>
<protein>
    <recommendedName>
        <fullName evidence="3">Phage protein</fullName>
    </recommendedName>
</protein>
<organism evidence="1 2">
    <name type="scientific">Tissierella simiarum</name>
    <dbReference type="NCBI Taxonomy" id="2841534"/>
    <lineage>
        <taxon>Bacteria</taxon>
        <taxon>Bacillati</taxon>
        <taxon>Bacillota</taxon>
        <taxon>Tissierellia</taxon>
        <taxon>Tissierellales</taxon>
        <taxon>Tissierellaceae</taxon>
        <taxon>Tissierella</taxon>
    </lineage>
</organism>
<proteinExistence type="predicted"/>
<dbReference type="RefSeq" id="WP_216522403.1">
    <property type="nucleotide sequence ID" value="NZ_JAHLPM010000031.1"/>
</dbReference>
<accession>A0ABS6EBI2</accession>
<name>A0ABS6EBI2_9FIRM</name>
<evidence type="ECO:0000313" key="2">
    <source>
        <dbReference type="Proteomes" id="UP000749471"/>
    </source>
</evidence>
<dbReference type="Proteomes" id="UP000749471">
    <property type="component" value="Unassembled WGS sequence"/>
</dbReference>
<evidence type="ECO:0008006" key="3">
    <source>
        <dbReference type="Google" id="ProtNLM"/>
    </source>
</evidence>